<keyword evidence="2" id="KW-0732">Signal</keyword>
<evidence type="ECO:0000313" key="3">
    <source>
        <dbReference type="EMBL" id="GAV06429.1"/>
    </source>
</evidence>
<accession>A0A1D1W5Y6</accession>
<feature type="signal peptide" evidence="2">
    <location>
        <begin position="1"/>
        <end position="23"/>
    </location>
</feature>
<protein>
    <recommendedName>
        <fullName evidence="5">Attacin C-terminal domain-containing protein</fullName>
    </recommendedName>
</protein>
<keyword evidence="4" id="KW-1185">Reference proteome</keyword>
<evidence type="ECO:0000313" key="4">
    <source>
        <dbReference type="Proteomes" id="UP000186922"/>
    </source>
</evidence>
<evidence type="ECO:0000256" key="2">
    <source>
        <dbReference type="SAM" id="SignalP"/>
    </source>
</evidence>
<dbReference type="AlphaFoldDB" id="A0A1D1W5Y6"/>
<reference evidence="3 4" key="1">
    <citation type="journal article" date="2016" name="Nat. Commun.">
        <title>Extremotolerant tardigrade genome and improved radiotolerance of human cultured cells by tardigrade-unique protein.</title>
        <authorList>
            <person name="Hashimoto T."/>
            <person name="Horikawa D.D."/>
            <person name="Saito Y."/>
            <person name="Kuwahara H."/>
            <person name="Kozuka-Hata H."/>
            <person name="Shin-I T."/>
            <person name="Minakuchi Y."/>
            <person name="Ohishi K."/>
            <person name="Motoyama A."/>
            <person name="Aizu T."/>
            <person name="Enomoto A."/>
            <person name="Kondo K."/>
            <person name="Tanaka S."/>
            <person name="Hara Y."/>
            <person name="Koshikawa S."/>
            <person name="Sagara H."/>
            <person name="Miura T."/>
            <person name="Yokobori S."/>
            <person name="Miyagawa K."/>
            <person name="Suzuki Y."/>
            <person name="Kubo T."/>
            <person name="Oyama M."/>
            <person name="Kohara Y."/>
            <person name="Fujiyama A."/>
            <person name="Arakawa K."/>
            <person name="Katayama T."/>
            <person name="Toyoda A."/>
            <person name="Kunieda T."/>
        </authorList>
    </citation>
    <scope>NUCLEOTIDE SEQUENCE [LARGE SCALE GENOMIC DNA]</scope>
    <source>
        <strain evidence="3 4">YOKOZUNA-1</strain>
    </source>
</reference>
<comment type="caution">
    <text evidence="3">The sequence shown here is derived from an EMBL/GenBank/DDBJ whole genome shotgun (WGS) entry which is preliminary data.</text>
</comment>
<feature type="region of interest" description="Disordered" evidence="1">
    <location>
        <begin position="59"/>
        <end position="101"/>
    </location>
</feature>
<name>A0A1D1W5Y6_RAMVA</name>
<proteinExistence type="predicted"/>
<evidence type="ECO:0008006" key="5">
    <source>
        <dbReference type="Google" id="ProtNLM"/>
    </source>
</evidence>
<feature type="chain" id="PRO_5008899224" description="Attacin C-terminal domain-containing protein" evidence="2">
    <location>
        <begin position="24"/>
        <end position="101"/>
    </location>
</feature>
<dbReference type="EMBL" id="BDGG01000013">
    <property type="protein sequence ID" value="GAV06429.1"/>
    <property type="molecule type" value="Genomic_DNA"/>
</dbReference>
<gene>
    <name evidence="3" type="primary">RvY_16424-1</name>
    <name evidence="3" type="synonym">RvY_16424.1</name>
    <name evidence="3" type="ORF">RvY_16424</name>
</gene>
<dbReference type="Proteomes" id="UP000186922">
    <property type="component" value="Unassembled WGS sequence"/>
</dbReference>
<sequence length="101" mass="10532">MSAYPYLLLAASCCLIQINSSTGRSSGESDSSIAKILDNFLAGGAMRVEGKFSYETAKSPRGGVLDEPTTANPVTDEKRVLAGRSSTAPALTNPFFGRSGP</sequence>
<organism evidence="3 4">
    <name type="scientific">Ramazzottius varieornatus</name>
    <name type="common">Water bear</name>
    <name type="synonym">Tardigrade</name>
    <dbReference type="NCBI Taxonomy" id="947166"/>
    <lineage>
        <taxon>Eukaryota</taxon>
        <taxon>Metazoa</taxon>
        <taxon>Ecdysozoa</taxon>
        <taxon>Tardigrada</taxon>
        <taxon>Eutardigrada</taxon>
        <taxon>Parachela</taxon>
        <taxon>Hypsibioidea</taxon>
        <taxon>Ramazzottiidae</taxon>
        <taxon>Ramazzottius</taxon>
    </lineage>
</organism>
<evidence type="ECO:0000256" key="1">
    <source>
        <dbReference type="SAM" id="MobiDB-lite"/>
    </source>
</evidence>